<dbReference type="Pfam" id="PF20999">
    <property type="entry name" value="DUF4438_C"/>
    <property type="match status" value="1"/>
</dbReference>
<dbReference type="AlphaFoldDB" id="A0A8D5FHA0"/>
<proteinExistence type="predicted"/>
<evidence type="ECO:0000313" key="4">
    <source>
        <dbReference type="Proteomes" id="UP000826725"/>
    </source>
</evidence>
<evidence type="ECO:0000259" key="1">
    <source>
        <dbReference type="Pfam" id="PF14505"/>
    </source>
</evidence>
<dbReference type="RefSeq" id="WP_228853781.1">
    <property type="nucleotide sequence ID" value="NZ_AP024086.1"/>
</dbReference>
<organism evidence="3 4">
    <name type="scientific">Desulfomarina profundi</name>
    <dbReference type="NCBI Taxonomy" id="2772557"/>
    <lineage>
        <taxon>Bacteria</taxon>
        <taxon>Pseudomonadati</taxon>
        <taxon>Thermodesulfobacteriota</taxon>
        <taxon>Desulfobulbia</taxon>
        <taxon>Desulfobulbales</taxon>
        <taxon>Desulfobulbaceae</taxon>
        <taxon>Desulfomarina</taxon>
    </lineage>
</organism>
<protein>
    <submittedName>
        <fullName evidence="3">DUF4438 domain-containing protein</fullName>
    </submittedName>
</protein>
<feature type="domain" description="DUF4438" evidence="2">
    <location>
        <begin position="164"/>
        <end position="287"/>
    </location>
</feature>
<dbReference type="Proteomes" id="UP000826725">
    <property type="component" value="Chromosome"/>
</dbReference>
<dbReference type="InterPro" id="IPR029433">
    <property type="entry name" value="DUF4438_N"/>
</dbReference>
<name>A0A8D5FHA0_9BACT</name>
<reference evidence="3" key="1">
    <citation type="submission" date="2020-09" db="EMBL/GenBank/DDBJ databases">
        <title>Desulfogranum mesoprofundum gen. nov., sp. nov., a novel mesophilic, sulfate-reducing chemolithoautotroph isolated from a deep-sea hydrothermal vent chimney in the Suiyo Seamount.</title>
        <authorList>
            <person name="Hashimoto Y."/>
            <person name="Nakagawa S."/>
        </authorList>
    </citation>
    <scope>NUCLEOTIDE SEQUENCE</scope>
    <source>
        <strain evidence="3">KT2</strain>
    </source>
</reference>
<keyword evidence="4" id="KW-1185">Reference proteome</keyword>
<evidence type="ECO:0000259" key="2">
    <source>
        <dbReference type="Pfam" id="PF20999"/>
    </source>
</evidence>
<sequence length="299" mass="32154">MLKTNSEKTVEMLMQCKPGPPRTRGTFQVDHGGVPFILPSIGGITLNVLVGDSAFGLAGDHIEPGASCTANAEKRNDFPNDSLQIYSCIGNRATILSGKAEGAEGVVTGKHGGSEHIMIDFPVEAMEKMSYDDTIMVRTRGQGLQLTDYPKIRLYNLDPELPGKMNIVEKDSKLYIPVTTLVPATCMGSGVGSPHVASGDYDIMTSDRQTVAAYKLDRIRFGDFVALLDHDNSFGRAYRKNSVSIGIVVHSDCLRAGHGPGVTTLFTGSSSQIVPVIDPEANIADILKIGRMRNVGKKD</sequence>
<dbReference type="Pfam" id="PF14505">
    <property type="entry name" value="DUF4438"/>
    <property type="match status" value="1"/>
</dbReference>
<accession>A0A8D5FHA0</accession>
<dbReference type="InterPro" id="IPR048399">
    <property type="entry name" value="DUF4438_C"/>
</dbReference>
<evidence type="ECO:0000313" key="3">
    <source>
        <dbReference type="EMBL" id="BCL61318.1"/>
    </source>
</evidence>
<dbReference type="EMBL" id="AP024086">
    <property type="protein sequence ID" value="BCL61318.1"/>
    <property type="molecule type" value="Genomic_DNA"/>
</dbReference>
<feature type="domain" description="DUF4438" evidence="1">
    <location>
        <begin position="27"/>
        <end position="161"/>
    </location>
</feature>
<dbReference type="KEGG" id="dbk:DGMP_20110"/>
<gene>
    <name evidence="3" type="ORF">DGMP_20110</name>
</gene>